<dbReference type="PANTHER" id="PTHR37835">
    <property type="entry name" value="ALPHA-CLOSTRIPAIN"/>
    <property type="match status" value="1"/>
</dbReference>
<sequence>MGWDRFNIRWVWTSVLFIFVLTGCADEEVTTAVHDEQGISKVEKTLDISSEPIRTEQADYTFMVFLNGTDLESTVDEETNELYGAGSSDLDEMMEIGSSENLNVIVQTGGTKQWLNEEIDPTQNQVWQVEEGSLTNLADIGNQSIGNPQTLTDFIVWTIHNFPAEKYVLNLWNHGGGPLGGFGVDEVNDLDHLSLKELHTALQDAYDQTGVIFEVIGFDACLMASLEVAYTVSPFGNNLVASEELEPGHGWNYAAILDGLIQNPSMDGSALGKVIADGFYEQAEEQDTDDTVTLSVTDLSKIDAVLNALDDLMEVATPDLQTPSDRNMISGSLSKAESYGGGSANEGYSDLFDLGHFARNMTKDYPEADLLLTAIKEAVVYKVNGETRQYGEGLSIYFPFKDKQNFSQNLSTYFEFEFSEDYGTFIREYTSGLSNETDTINIEDLSTGDDDVFTVQISENDYESIEHIYSTLGYYLDENETEILHLGMDNNVIYDPDTGIVEDNFTGWWPGLNGQLVSLNVKEETDAYNRYSIPVVLNGKDVSIITSWFWDDSQEAGGYYEIHGAWRGLLPDTNMPDKNLITIKPGDEIIPLFEYTNEETDEAGVMEGEPFIVENELILEDVEVPAGAYVYQFYITDYAQNELYTEPFIIDLEE</sequence>
<dbReference type="AlphaFoldDB" id="A0A940WVU9"/>
<evidence type="ECO:0000313" key="1">
    <source>
        <dbReference type="EMBL" id="MBP3952643.1"/>
    </source>
</evidence>
<keyword evidence="2" id="KW-1185">Reference proteome</keyword>
<protein>
    <recommendedName>
        <fullName evidence="3">Clostripain</fullName>
    </recommendedName>
</protein>
<dbReference type="PANTHER" id="PTHR37835:SF1">
    <property type="entry name" value="ALPHA-CLOSTRIPAIN"/>
    <property type="match status" value="1"/>
</dbReference>
<dbReference type="RefSeq" id="WP_210598502.1">
    <property type="nucleotide sequence ID" value="NZ_JAGKSQ010000007.1"/>
</dbReference>
<evidence type="ECO:0000313" key="2">
    <source>
        <dbReference type="Proteomes" id="UP000678228"/>
    </source>
</evidence>
<dbReference type="InterPro" id="IPR005077">
    <property type="entry name" value="Peptidase_C11"/>
</dbReference>
<comment type="caution">
    <text evidence="1">The sequence shown here is derived from an EMBL/GenBank/DDBJ whole genome shotgun (WGS) entry which is preliminary data.</text>
</comment>
<gene>
    <name evidence="1" type="ORF">J7W16_16095</name>
</gene>
<dbReference type="EMBL" id="JAGKSQ010000007">
    <property type="protein sequence ID" value="MBP3952643.1"/>
    <property type="molecule type" value="Genomic_DNA"/>
</dbReference>
<accession>A0A940WVU9</accession>
<dbReference type="Gene3D" id="3.40.50.11970">
    <property type="match status" value="1"/>
</dbReference>
<proteinExistence type="predicted"/>
<reference evidence="1" key="1">
    <citation type="submission" date="2021-03" db="EMBL/GenBank/DDBJ databases">
        <title>Bacillus suaedae sp. nov., isolated from Suaeda aralocaspica.</title>
        <authorList>
            <person name="Lei R.F.R."/>
        </authorList>
    </citation>
    <scope>NUCLEOTIDE SEQUENCE</scope>
    <source>
        <strain evidence="1">YZJH907-2</strain>
    </source>
</reference>
<dbReference type="Pfam" id="PF03415">
    <property type="entry name" value="Peptidase_C11"/>
    <property type="match status" value="1"/>
</dbReference>
<organism evidence="1 2">
    <name type="scientific">Halalkalibacter suaedae</name>
    <dbReference type="NCBI Taxonomy" id="2822140"/>
    <lineage>
        <taxon>Bacteria</taxon>
        <taxon>Bacillati</taxon>
        <taxon>Bacillota</taxon>
        <taxon>Bacilli</taxon>
        <taxon>Bacillales</taxon>
        <taxon>Bacillaceae</taxon>
        <taxon>Halalkalibacter</taxon>
    </lineage>
</organism>
<dbReference type="Proteomes" id="UP000678228">
    <property type="component" value="Unassembled WGS sequence"/>
</dbReference>
<dbReference type="PROSITE" id="PS51257">
    <property type="entry name" value="PROKAR_LIPOPROTEIN"/>
    <property type="match status" value="1"/>
</dbReference>
<evidence type="ECO:0008006" key="3">
    <source>
        <dbReference type="Google" id="ProtNLM"/>
    </source>
</evidence>
<name>A0A940WVU9_9BACI</name>